<dbReference type="HOGENOM" id="CLU_069356_39_2_11"/>
<proteinExistence type="predicted"/>
<dbReference type="PRINTS" id="PR00455">
    <property type="entry name" value="HTHTETR"/>
</dbReference>
<evidence type="ECO:0000313" key="5">
    <source>
        <dbReference type="EMBL" id="KGI82312.1"/>
    </source>
</evidence>
<name>A0A099D924_9ACTN</name>
<dbReference type="EMBL" id="CP022752">
    <property type="protein sequence ID" value="ASU79964.1"/>
    <property type="molecule type" value="Genomic_DNA"/>
</dbReference>
<dbReference type="SUPFAM" id="SSF48498">
    <property type="entry name" value="Tetracyclin repressor-like, C-terminal domain"/>
    <property type="match status" value="1"/>
</dbReference>
<dbReference type="PANTHER" id="PTHR30055">
    <property type="entry name" value="HTH-TYPE TRANSCRIPTIONAL REGULATOR RUTR"/>
    <property type="match status" value="1"/>
</dbReference>
<protein>
    <submittedName>
        <fullName evidence="5">TetR family transcriptional regulator</fullName>
    </submittedName>
    <submittedName>
        <fullName evidence="4">TetR/AcrR family transcriptional regulator</fullName>
    </submittedName>
</protein>
<dbReference type="RefSeq" id="WP_043570784.1">
    <property type="nucleotide sequence ID" value="NZ_CP022752.1"/>
</dbReference>
<dbReference type="Gene3D" id="1.10.357.10">
    <property type="entry name" value="Tetracycline Repressor, domain 2"/>
    <property type="match status" value="1"/>
</dbReference>
<feature type="DNA-binding region" description="H-T-H motif" evidence="2">
    <location>
        <begin position="27"/>
        <end position="46"/>
    </location>
</feature>
<evidence type="ECO:0000259" key="3">
    <source>
        <dbReference type="PROSITE" id="PS50977"/>
    </source>
</evidence>
<dbReference type="Pfam" id="PF00440">
    <property type="entry name" value="TetR_N"/>
    <property type="match status" value="1"/>
</dbReference>
<dbReference type="AlphaFoldDB" id="A0A099D924"/>
<gene>
    <name evidence="4" type="ORF">CDG81_18760</name>
    <name evidence="5" type="ORF">IL38_06155</name>
</gene>
<dbReference type="Proteomes" id="UP000029737">
    <property type="component" value="Unassembled WGS sequence"/>
</dbReference>
<keyword evidence="6" id="KW-1185">Reference proteome</keyword>
<dbReference type="eggNOG" id="COG1309">
    <property type="taxonomic scope" value="Bacteria"/>
</dbReference>
<dbReference type="Gene3D" id="1.10.10.60">
    <property type="entry name" value="Homeodomain-like"/>
    <property type="match status" value="1"/>
</dbReference>
<dbReference type="InterPro" id="IPR036271">
    <property type="entry name" value="Tet_transcr_reg_TetR-rel_C_sf"/>
</dbReference>
<evidence type="ECO:0000313" key="4">
    <source>
        <dbReference type="EMBL" id="ASU79964.1"/>
    </source>
</evidence>
<reference evidence="4 7" key="2">
    <citation type="submission" date="2017-08" db="EMBL/GenBank/DDBJ databases">
        <title>The complete genome sequence of moderately halophilic actinomycete Actinopolyspora erythraea YIM 90600, the producer of novel erythromycin, novel actinopolysporins A-C and tubercidin.</title>
        <authorList>
            <person name="Yin M."/>
            <person name="Tang S."/>
        </authorList>
    </citation>
    <scope>NUCLEOTIDE SEQUENCE [LARGE SCALE GENOMIC DNA]</scope>
    <source>
        <strain evidence="4 7">YIM 90600</strain>
    </source>
</reference>
<sequence length="192" mass="21313">MTSSRNENGILDAARECVLAVGMRRTTLTEVARRAGVSRPTVYRHWPDMRSLAADLLTRELRSLLPGDDATGGDARVRGVDRIVSTVAAVREHPLLRKILETDPELLVTYTFDRLGTSQREILEVFAAAIRDGQRDGSITEGDPEELAAMLLLVTQSAVLSARVVAERLPAERLDEQLRAMLENYLRPEPPK</sequence>
<dbReference type="InterPro" id="IPR009057">
    <property type="entry name" value="Homeodomain-like_sf"/>
</dbReference>
<keyword evidence="1 2" id="KW-0238">DNA-binding</keyword>
<evidence type="ECO:0000313" key="7">
    <source>
        <dbReference type="Proteomes" id="UP000215043"/>
    </source>
</evidence>
<organism evidence="4 7">
    <name type="scientific">Actinopolyspora erythraea</name>
    <dbReference type="NCBI Taxonomy" id="414996"/>
    <lineage>
        <taxon>Bacteria</taxon>
        <taxon>Bacillati</taxon>
        <taxon>Actinomycetota</taxon>
        <taxon>Actinomycetes</taxon>
        <taxon>Actinopolysporales</taxon>
        <taxon>Actinopolysporaceae</taxon>
        <taxon>Actinopolyspora</taxon>
    </lineage>
</organism>
<dbReference type="SUPFAM" id="SSF46689">
    <property type="entry name" value="Homeodomain-like"/>
    <property type="match status" value="1"/>
</dbReference>
<dbReference type="EMBL" id="JPMV01000012">
    <property type="protein sequence ID" value="KGI82312.1"/>
    <property type="molecule type" value="Genomic_DNA"/>
</dbReference>
<dbReference type="PANTHER" id="PTHR30055:SF153">
    <property type="entry name" value="HTH-TYPE TRANSCRIPTIONAL REPRESSOR RV3405C"/>
    <property type="match status" value="1"/>
</dbReference>
<dbReference type="InterPro" id="IPR023772">
    <property type="entry name" value="DNA-bd_HTH_TetR-type_CS"/>
</dbReference>
<dbReference type="Proteomes" id="UP000215043">
    <property type="component" value="Chromosome"/>
</dbReference>
<feature type="domain" description="HTH tetR-type" evidence="3">
    <location>
        <begin position="4"/>
        <end position="64"/>
    </location>
</feature>
<dbReference type="InterPro" id="IPR050109">
    <property type="entry name" value="HTH-type_TetR-like_transc_reg"/>
</dbReference>
<dbReference type="OrthoDB" id="3267320at2"/>
<evidence type="ECO:0000313" key="6">
    <source>
        <dbReference type="Proteomes" id="UP000029737"/>
    </source>
</evidence>
<evidence type="ECO:0000256" key="2">
    <source>
        <dbReference type="PROSITE-ProRule" id="PRU00335"/>
    </source>
</evidence>
<reference evidence="5 6" key="1">
    <citation type="journal article" date="2014" name="PLoS ONE">
        <title>Identification and Characterization of a New Erythromycin Biosynthetic Gene Cluster in Actinopolyspora erythraea YIM90600, a Novel Erythronolide-Producing Halophilic Actinomycete Isolated from Salt Field.</title>
        <authorList>
            <person name="Chen D."/>
            <person name="Feng J."/>
            <person name="Huang L."/>
            <person name="Zhang Q."/>
            <person name="Wu J."/>
            <person name="Zhu X."/>
            <person name="Duan Y."/>
            <person name="Xu Z."/>
        </authorList>
    </citation>
    <scope>NUCLEOTIDE SEQUENCE [LARGE SCALE GENOMIC DNA]</scope>
    <source>
        <strain evidence="5 6">YIM90600</strain>
    </source>
</reference>
<dbReference type="KEGG" id="aey:CDG81_18760"/>
<accession>A0A099D924</accession>
<dbReference type="PROSITE" id="PS50977">
    <property type="entry name" value="HTH_TETR_2"/>
    <property type="match status" value="1"/>
</dbReference>
<evidence type="ECO:0000256" key="1">
    <source>
        <dbReference type="ARBA" id="ARBA00023125"/>
    </source>
</evidence>
<dbReference type="InterPro" id="IPR001647">
    <property type="entry name" value="HTH_TetR"/>
</dbReference>
<dbReference type="PROSITE" id="PS01081">
    <property type="entry name" value="HTH_TETR_1"/>
    <property type="match status" value="1"/>
</dbReference>
<dbReference type="GO" id="GO:0000976">
    <property type="term" value="F:transcription cis-regulatory region binding"/>
    <property type="evidence" value="ECO:0007669"/>
    <property type="project" value="TreeGrafter"/>
</dbReference>
<dbReference type="GO" id="GO:0003700">
    <property type="term" value="F:DNA-binding transcription factor activity"/>
    <property type="evidence" value="ECO:0007669"/>
    <property type="project" value="TreeGrafter"/>
</dbReference>